<dbReference type="EMBL" id="NMUH01005077">
    <property type="protein sequence ID" value="MQM11736.1"/>
    <property type="molecule type" value="Genomic_DNA"/>
</dbReference>
<reference evidence="1" key="1">
    <citation type="submission" date="2017-07" db="EMBL/GenBank/DDBJ databases">
        <title>Taro Niue Genome Assembly and Annotation.</title>
        <authorList>
            <person name="Atibalentja N."/>
            <person name="Keating K."/>
            <person name="Fields C.J."/>
        </authorList>
    </citation>
    <scope>NUCLEOTIDE SEQUENCE</scope>
    <source>
        <strain evidence="1">Niue_2</strain>
        <tissue evidence="1">Leaf</tissue>
    </source>
</reference>
<accession>A0A843WV36</accession>
<evidence type="ECO:0000313" key="1">
    <source>
        <dbReference type="EMBL" id="MQM11736.1"/>
    </source>
</evidence>
<dbReference type="AlphaFoldDB" id="A0A843WV36"/>
<evidence type="ECO:0000313" key="2">
    <source>
        <dbReference type="Proteomes" id="UP000652761"/>
    </source>
</evidence>
<sequence length="85" mass="9005">MLPQGLRYDVALAGSFWRVFPERCLGGSGGAFRMFLLWVSSGESPTVGPVLSRAVGAVHRMLVHECFSFMPSGALVASGACDSIV</sequence>
<name>A0A843WV36_COLES</name>
<gene>
    <name evidence="1" type="ORF">Taro_044641</name>
</gene>
<protein>
    <submittedName>
        <fullName evidence="1">Uncharacterized protein</fullName>
    </submittedName>
</protein>
<organism evidence="1 2">
    <name type="scientific">Colocasia esculenta</name>
    <name type="common">Wild taro</name>
    <name type="synonym">Arum esculentum</name>
    <dbReference type="NCBI Taxonomy" id="4460"/>
    <lineage>
        <taxon>Eukaryota</taxon>
        <taxon>Viridiplantae</taxon>
        <taxon>Streptophyta</taxon>
        <taxon>Embryophyta</taxon>
        <taxon>Tracheophyta</taxon>
        <taxon>Spermatophyta</taxon>
        <taxon>Magnoliopsida</taxon>
        <taxon>Liliopsida</taxon>
        <taxon>Araceae</taxon>
        <taxon>Aroideae</taxon>
        <taxon>Colocasieae</taxon>
        <taxon>Colocasia</taxon>
    </lineage>
</organism>
<feature type="non-terminal residue" evidence="1">
    <location>
        <position position="85"/>
    </location>
</feature>
<dbReference type="Proteomes" id="UP000652761">
    <property type="component" value="Unassembled WGS sequence"/>
</dbReference>
<keyword evidence="2" id="KW-1185">Reference proteome</keyword>
<proteinExistence type="predicted"/>
<comment type="caution">
    <text evidence="1">The sequence shown here is derived from an EMBL/GenBank/DDBJ whole genome shotgun (WGS) entry which is preliminary data.</text>
</comment>